<organism evidence="1 2">
    <name type="scientific">Gordonia phage Turuncu</name>
    <dbReference type="NCBI Taxonomy" id="2315610"/>
    <lineage>
        <taxon>Viruses</taxon>
        <taxon>Duplodnaviria</taxon>
        <taxon>Heunggongvirae</taxon>
        <taxon>Uroviricota</taxon>
        <taxon>Caudoviricetes</taxon>
        <taxon>Zierdtviridae</taxon>
        <taxon>Emilbogenvirinae</taxon>
        <taxon>Gruunavirus</taxon>
        <taxon>Gruunavirus turuncu</taxon>
    </lineage>
</organism>
<gene>
    <name evidence="1" type="primary">13</name>
    <name evidence="1" type="ORF">SEA_TURUNCU_13</name>
</gene>
<reference evidence="1 2" key="1">
    <citation type="submission" date="2018-08" db="EMBL/GenBank/DDBJ databases">
        <authorList>
            <person name="Deleon-Fernandez R.L."/>
            <person name="Jaramillo-Canas A.J."/>
            <person name="Reyes-Pena L.A."/>
            <person name="Colon-Santos M."/>
            <person name="Contreras-Santini J."/>
            <person name="Cruz-Pauneto O.A."/>
            <person name="Deanca-Maldonado G."/>
            <person name="Fernandez-Martinez M."/>
            <person name="Vazquez E."/>
            <person name="Rubin M.R."/>
            <person name="Garlena R.A."/>
            <person name="Russell D.A."/>
            <person name="Pope W.H."/>
            <person name="Jacobs-Sera D."/>
            <person name="Hatfull G.F."/>
        </authorList>
    </citation>
    <scope>NUCLEOTIDE SEQUENCE [LARGE SCALE GENOMIC DNA]</scope>
</reference>
<keyword evidence="2" id="KW-1185">Reference proteome</keyword>
<accession>A0A386K9M2</accession>
<protein>
    <submittedName>
        <fullName evidence="1">Uncharacterized protein</fullName>
    </submittedName>
</protein>
<name>A0A386K9M2_9CAUD</name>
<sequence>MANRAKVTTTKAISFGTGDVPDLVDELSSFLSGSYGTVNVQVSRIEHDRMPGSFDTTVTLTITE</sequence>
<dbReference type="GeneID" id="65116388"/>
<dbReference type="RefSeq" id="YP_010098713.1">
    <property type="nucleotide sequence ID" value="NC_055769.1"/>
</dbReference>
<evidence type="ECO:0000313" key="1">
    <source>
        <dbReference type="EMBL" id="AYD82101.1"/>
    </source>
</evidence>
<dbReference type="Proteomes" id="UP000282192">
    <property type="component" value="Segment"/>
</dbReference>
<evidence type="ECO:0000313" key="2">
    <source>
        <dbReference type="Proteomes" id="UP000282192"/>
    </source>
</evidence>
<proteinExistence type="predicted"/>
<dbReference type="KEGG" id="vg:65116388"/>
<dbReference type="EMBL" id="MH744424">
    <property type="protein sequence ID" value="AYD82101.1"/>
    <property type="molecule type" value="Genomic_DNA"/>
</dbReference>